<feature type="transmembrane region" description="Helical" evidence="1">
    <location>
        <begin position="12"/>
        <end position="33"/>
    </location>
</feature>
<dbReference type="RefSeq" id="WP_275115887.1">
    <property type="nucleotide sequence ID" value="NZ_CP118942.1"/>
</dbReference>
<protein>
    <submittedName>
        <fullName evidence="2">Uncharacterized protein</fullName>
    </submittedName>
</protein>
<keyword evidence="1" id="KW-0812">Transmembrane</keyword>
<dbReference type="AlphaFoldDB" id="A0AAX3PDC4"/>
<proteinExistence type="predicted"/>
<sequence>MDFNLTASEGIIFSAIISVISSLVGAVIGGWMTRNATINATNMANEHQQKLIKDADEAILTGFIWSIHDEMKSLYSRYNETAGALLRNTPQNQMLAIKYRVDHDYFSVYHSNSSLIGKVSDHELRSDIINAYTIAKSILDSYSIHWDLMTKYEDLCRANAIEPSPVNAHYVQAYQHHLIEYTIALKGVDDLLCSSVERLLKRINSLYVR</sequence>
<reference evidence="2" key="1">
    <citation type="submission" date="2023-02" db="EMBL/GenBank/DDBJ databases">
        <title>The sequence of Aeromonas hydrophila K533.</title>
        <authorList>
            <person name="Luo X."/>
        </authorList>
    </citation>
    <scope>NUCLEOTIDE SEQUENCE</scope>
    <source>
        <strain evidence="2">K533</strain>
    </source>
</reference>
<evidence type="ECO:0000313" key="2">
    <source>
        <dbReference type="EMBL" id="WEE28330.1"/>
    </source>
</evidence>
<dbReference type="EMBL" id="CP118942">
    <property type="protein sequence ID" value="WEE28330.1"/>
    <property type="molecule type" value="Genomic_DNA"/>
</dbReference>
<accession>A0AAX3PDC4</accession>
<keyword evidence="1" id="KW-0472">Membrane</keyword>
<dbReference type="Proteomes" id="UP001214666">
    <property type="component" value="Chromosome"/>
</dbReference>
<name>A0AAX3PDC4_AERHY</name>
<organism evidence="2 3">
    <name type="scientific">Aeromonas hydrophila</name>
    <dbReference type="NCBI Taxonomy" id="644"/>
    <lineage>
        <taxon>Bacteria</taxon>
        <taxon>Pseudomonadati</taxon>
        <taxon>Pseudomonadota</taxon>
        <taxon>Gammaproteobacteria</taxon>
        <taxon>Aeromonadales</taxon>
        <taxon>Aeromonadaceae</taxon>
        <taxon>Aeromonas</taxon>
    </lineage>
</organism>
<evidence type="ECO:0000313" key="3">
    <source>
        <dbReference type="Proteomes" id="UP001214666"/>
    </source>
</evidence>
<keyword evidence="1" id="KW-1133">Transmembrane helix</keyword>
<evidence type="ECO:0000256" key="1">
    <source>
        <dbReference type="SAM" id="Phobius"/>
    </source>
</evidence>
<gene>
    <name evidence="2" type="ORF">PY771_08430</name>
</gene>